<evidence type="ECO:0000256" key="1">
    <source>
        <dbReference type="ARBA" id="ARBA00004196"/>
    </source>
</evidence>
<sequence length="422" mass="41795">MPGAPGVRGARRVGPGGPGGAAGVRAVHARQRGRGHARPGRGGLRADAAGGGPGGPGVGRRDRGVPGAPRTGARPVRRRTKAIAAGSAAAAGLAAAGALYWAGGDEPAASAQDPGATATVEVQDLARSEEVVGTLSYGEAHTLSGAKPGTVTWLPEPGTVIGAGDAVYDVDNAPVVAMTGDLPLWRDLAPGVEGPDVAQLESNLADLGYEGFTEDDAYTDATAAAVEAWQEDVGAAETGTVAVGDVLFSPAAVRVADHVAAVGDPASGPVLSYTSGERRVTVQLDVADQDLAAEGQAVAVALPDGTEVAGTVSAIGQTVAGSQEEGSEEPETVEVTVEVADQAALGSLVSAPVTVELVSETREDVLTVPVEALLALREGGYGVEVVDGGGAELVPVETGVFADGRVEVAGALEAGMEVAVPE</sequence>
<dbReference type="PANTHER" id="PTHR32347:SF23">
    <property type="entry name" value="BLL5650 PROTEIN"/>
    <property type="match status" value="1"/>
</dbReference>
<organism evidence="5 6">
    <name type="scientific">Glycomyces terrestris</name>
    <dbReference type="NCBI Taxonomy" id="2493553"/>
    <lineage>
        <taxon>Bacteria</taxon>
        <taxon>Bacillati</taxon>
        <taxon>Actinomycetota</taxon>
        <taxon>Actinomycetes</taxon>
        <taxon>Glycomycetales</taxon>
        <taxon>Glycomycetaceae</taxon>
        <taxon>Glycomyces</taxon>
    </lineage>
</organism>
<accession>A0A426UTL2</accession>
<dbReference type="GO" id="GO:0030313">
    <property type="term" value="C:cell envelope"/>
    <property type="evidence" value="ECO:0007669"/>
    <property type="project" value="UniProtKB-SubCell"/>
</dbReference>
<dbReference type="Pfam" id="PF01471">
    <property type="entry name" value="PG_binding_1"/>
    <property type="match status" value="1"/>
</dbReference>
<protein>
    <recommendedName>
        <fullName evidence="4">Peptidoglycan binding-like domain-containing protein</fullName>
    </recommendedName>
</protein>
<dbReference type="PANTHER" id="PTHR32347">
    <property type="entry name" value="EFFLUX SYSTEM COMPONENT YKNX-RELATED"/>
    <property type="match status" value="1"/>
</dbReference>
<keyword evidence="2" id="KW-0175">Coiled coil</keyword>
<feature type="compositionally biased region" description="Basic residues" evidence="3">
    <location>
        <begin position="27"/>
        <end position="39"/>
    </location>
</feature>
<dbReference type="InterPro" id="IPR036366">
    <property type="entry name" value="PGBDSf"/>
</dbReference>
<feature type="region of interest" description="Disordered" evidence="3">
    <location>
        <begin position="1"/>
        <end position="80"/>
    </location>
</feature>
<dbReference type="Gene3D" id="1.10.101.10">
    <property type="entry name" value="PGBD-like superfamily/PGBD"/>
    <property type="match status" value="1"/>
</dbReference>
<comment type="subcellular location">
    <subcellularLocation>
        <location evidence="1">Cell envelope</location>
    </subcellularLocation>
</comment>
<evidence type="ECO:0000259" key="4">
    <source>
        <dbReference type="Pfam" id="PF01471"/>
    </source>
</evidence>
<name>A0A426UTL2_9ACTN</name>
<evidence type="ECO:0000256" key="3">
    <source>
        <dbReference type="SAM" id="MobiDB-lite"/>
    </source>
</evidence>
<evidence type="ECO:0000313" key="6">
    <source>
        <dbReference type="Proteomes" id="UP000277256"/>
    </source>
</evidence>
<dbReference type="SUPFAM" id="SSF47090">
    <property type="entry name" value="PGBD-like"/>
    <property type="match status" value="1"/>
</dbReference>
<dbReference type="Proteomes" id="UP000277256">
    <property type="component" value="Unassembled WGS sequence"/>
</dbReference>
<dbReference type="Gene3D" id="2.40.420.20">
    <property type="match status" value="1"/>
</dbReference>
<dbReference type="InterPro" id="IPR036365">
    <property type="entry name" value="PGBD-like_sf"/>
</dbReference>
<feature type="domain" description="Peptidoglycan binding-like" evidence="4">
    <location>
        <begin position="194"/>
        <end position="240"/>
    </location>
</feature>
<comment type="caution">
    <text evidence="5">The sequence shown here is derived from an EMBL/GenBank/DDBJ whole genome shotgun (WGS) entry which is preliminary data.</text>
</comment>
<feature type="compositionally biased region" description="Gly residues" evidence="3">
    <location>
        <begin position="49"/>
        <end position="58"/>
    </location>
</feature>
<evidence type="ECO:0000313" key="5">
    <source>
        <dbReference type="EMBL" id="RRR96885.1"/>
    </source>
</evidence>
<proteinExistence type="predicted"/>
<reference evidence="5 6" key="1">
    <citation type="submission" date="2018-12" db="EMBL/GenBank/DDBJ databases">
        <title>Glycomyces sp. YIM 121974 draft genome.</title>
        <authorList>
            <person name="Li Q."/>
        </authorList>
    </citation>
    <scope>NUCLEOTIDE SEQUENCE [LARGE SCALE GENOMIC DNA]</scope>
    <source>
        <strain evidence="5 6">YIM 121974</strain>
    </source>
</reference>
<dbReference type="EMBL" id="RSEB01000006">
    <property type="protein sequence ID" value="RRR96885.1"/>
    <property type="molecule type" value="Genomic_DNA"/>
</dbReference>
<dbReference type="AlphaFoldDB" id="A0A426UTL2"/>
<dbReference type="InterPro" id="IPR002477">
    <property type="entry name" value="Peptidoglycan-bd-like"/>
</dbReference>
<evidence type="ECO:0000256" key="2">
    <source>
        <dbReference type="ARBA" id="ARBA00023054"/>
    </source>
</evidence>
<dbReference type="InterPro" id="IPR050465">
    <property type="entry name" value="UPF0194_transport"/>
</dbReference>
<gene>
    <name evidence="5" type="ORF">EIW28_20830</name>
</gene>
<keyword evidence="6" id="KW-1185">Reference proteome</keyword>